<sequence length="150" mass="17790">MDVDTTNYGESYNYDDTYVREADRSKSVEYAVADHAVKAYKKIWCETVDKTRVGAVAELMIPRGALVRTVTFRDYYNPIWPLASYDILIEYKTDTYRVTKITPMSIIPMEFTKCYSIYDNKFEYKVDGIYNAKIKNGLWFHRWRDDAFNY</sequence>
<reference evidence="1" key="1">
    <citation type="submission" date="2018-10" db="EMBL/GenBank/DDBJ databases">
        <title>Hidden diversity of soil giant viruses.</title>
        <authorList>
            <person name="Schulz F."/>
            <person name="Alteio L."/>
            <person name="Goudeau D."/>
            <person name="Ryan E.M."/>
            <person name="Malmstrom R.R."/>
            <person name="Blanchard J."/>
            <person name="Woyke T."/>
        </authorList>
    </citation>
    <scope>NUCLEOTIDE SEQUENCE</scope>
    <source>
        <strain evidence="1">FNV1</strain>
    </source>
</reference>
<dbReference type="EMBL" id="MK072141">
    <property type="protein sequence ID" value="AYV79353.1"/>
    <property type="molecule type" value="Genomic_DNA"/>
</dbReference>
<gene>
    <name evidence="1" type="ORF">Faunusvirus10_16</name>
</gene>
<proteinExistence type="predicted"/>
<name>A0A3G5A0J2_9VIRU</name>
<evidence type="ECO:0000313" key="1">
    <source>
        <dbReference type="EMBL" id="AYV79353.1"/>
    </source>
</evidence>
<protein>
    <submittedName>
        <fullName evidence="1">Uncharacterized protein</fullName>
    </submittedName>
</protein>
<accession>A0A3G5A0J2</accession>
<organism evidence="1">
    <name type="scientific">Faunusvirus sp</name>
    <dbReference type="NCBI Taxonomy" id="2487766"/>
    <lineage>
        <taxon>Viruses</taxon>
        <taxon>Varidnaviria</taxon>
        <taxon>Bamfordvirae</taxon>
        <taxon>Nucleocytoviricota</taxon>
        <taxon>Megaviricetes</taxon>
        <taxon>Imitervirales</taxon>
        <taxon>Mimiviridae</taxon>
    </lineage>
</organism>